<evidence type="ECO:0000313" key="3">
    <source>
        <dbReference type="Proteomes" id="UP000673821"/>
    </source>
</evidence>
<gene>
    <name evidence="2" type="ORF">R69776_01686</name>
</gene>
<dbReference type="Pfam" id="PF06527">
    <property type="entry name" value="TniQ"/>
    <property type="match status" value="1"/>
</dbReference>
<evidence type="ECO:0000259" key="1">
    <source>
        <dbReference type="Pfam" id="PF06527"/>
    </source>
</evidence>
<accession>A0ABN7L0J0</accession>
<dbReference type="EMBL" id="CAJNBH010000004">
    <property type="protein sequence ID" value="CAE6724358.1"/>
    <property type="molecule type" value="Genomic_DNA"/>
</dbReference>
<evidence type="ECO:0000313" key="2">
    <source>
        <dbReference type="EMBL" id="CAE6724358.1"/>
    </source>
</evidence>
<dbReference type="Proteomes" id="UP000673821">
    <property type="component" value="Unassembled WGS sequence"/>
</dbReference>
<dbReference type="InterPro" id="IPR009492">
    <property type="entry name" value="TniQ"/>
</dbReference>
<sequence>MAVSEQQKIPMRPIIPSRKSGLVEPIGIGTGLVEASSSLWKRAAERLSVRFGDLVKWAFDEQRISVDDPHKVRGQDTIRHQFYEVDGITGGAMVYLVPLESLLESSHIEACTLLPFTGFLSASRLLRRYRAWCPMCLVSMLSGPGAYEPLLWRLQDATVCPVHGVDLAESCHVCTAPHQELFGRYARVGCCNKCGAWMGTKDAVRGLRRADEYEVGVSRTLMSLLAWTAEFEGHGHDGRSTLQKLMQVSGVRDLLISKLGVSRKTISSYRCVPRLPRLAVLATVASGSQQPLHRVILGHLVPWSDANMPSMDMSNVRRQRDWTALEREFGVLANGPTFINLKDACKQINISQPTARKRFPDLAARIAGRTKVFRSERAAVRRQEKLTRVREAFRMLTAADEYPSHWKLQNISGVSARCISVTFKDLIDEEWLRAEGNTHFRRKSVPLQFMNRT</sequence>
<keyword evidence="3" id="KW-1185">Reference proteome</keyword>
<reference evidence="2 3" key="1">
    <citation type="submission" date="2021-02" db="EMBL/GenBank/DDBJ databases">
        <authorList>
            <person name="Vanwijnsberghe S."/>
        </authorList>
    </citation>
    <scope>NUCLEOTIDE SEQUENCE [LARGE SCALE GENOMIC DNA]</scope>
    <source>
        <strain evidence="2 3">R-69776</strain>
    </source>
</reference>
<proteinExistence type="predicted"/>
<organism evidence="2 3">
    <name type="scientific">Paraburkholderia nemoris</name>
    <dbReference type="NCBI Taxonomy" id="2793076"/>
    <lineage>
        <taxon>Bacteria</taxon>
        <taxon>Pseudomonadati</taxon>
        <taxon>Pseudomonadota</taxon>
        <taxon>Betaproteobacteria</taxon>
        <taxon>Burkholderiales</taxon>
        <taxon>Burkholderiaceae</taxon>
        <taxon>Paraburkholderia</taxon>
    </lineage>
</organism>
<comment type="caution">
    <text evidence="2">The sequence shown here is derived from an EMBL/GenBank/DDBJ whole genome shotgun (WGS) entry which is preliminary data.</text>
</comment>
<name>A0ABN7L0J0_9BURK</name>
<protein>
    <recommendedName>
        <fullName evidence="1">TniQ domain-containing protein</fullName>
    </recommendedName>
</protein>
<feature type="domain" description="TniQ" evidence="1">
    <location>
        <begin position="25"/>
        <end position="167"/>
    </location>
</feature>